<keyword evidence="15" id="KW-1185">Reference proteome</keyword>
<dbReference type="FunFam" id="3.40.50.1100:FF:000005">
    <property type="entry name" value="Threonine dehydratase catabolic"/>
    <property type="match status" value="1"/>
</dbReference>
<dbReference type="GO" id="GO:0006565">
    <property type="term" value="P:L-serine catabolic process"/>
    <property type="evidence" value="ECO:0007669"/>
    <property type="project" value="TreeGrafter"/>
</dbReference>
<dbReference type="CDD" id="cd01562">
    <property type="entry name" value="Thr-dehyd"/>
    <property type="match status" value="1"/>
</dbReference>
<gene>
    <name evidence="12 14" type="primary">ilvA</name>
    <name evidence="14" type="ORF">GN138_10235</name>
</gene>
<comment type="pathway">
    <text evidence="3 12">Amino-acid biosynthesis; L-isoleucine biosynthesis; 2-oxobutanoate from L-threonine: step 1/1.</text>
</comment>
<evidence type="ECO:0000256" key="3">
    <source>
        <dbReference type="ARBA" id="ARBA00004810"/>
    </source>
</evidence>
<organism evidence="14 15">
    <name type="scientific">Winogradskyella endarachnes</name>
    <dbReference type="NCBI Taxonomy" id="2681965"/>
    <lineage>
        <taxon>Bacteria</taxon>
        <taxon>Pseudomonadati</taxon>
        <taxon>Bacteroidota</taxon>
        <taxon>Flavobacteriia</taxon>
        <taxon>Flavobacteriales</taxon>
        <taxon>Flavobacteriaceae</taxon>
        <taxon>Winogradskyella</taxon>
    </lineage>
</organism>
<comment type="function">
    <text evidence="11 12">Catalyzes the anaerobic formation of alpha-ketobutyrate and ammonia from threonine in a two-step reaction. The first step involved a dehydration of threonine and a production of enamine intermediates (aminocrotonate), which tautomerizes to its imine form (iminobutyrate). Both intermediates are unstable and short-lived. The second step is the nonenzymatic hydrolysis of the enamine/imine intermediates to form 2-ketobutyrate and free ammonia. In the low water environment of the cell, the second step is accelerated by RidA.</text>
</comment>
<accession>A0A6L6U970</accession>
<dbReference type="InterPro" id="IPR001926">
    <property type="entry name" value="TrpB-like_PALP"/>
</dbReference>
<evidence type="ECO:0000256" key="9">
    <source>
        <dbReference type="ARBA" id="ARBA00023239"/>
    </source>
</evidence>
<evidence type="ECO:0000256" key="7">
    <source>
        <dbReference type="ARBA" id="ARBA00022624"/>
    </source>
</evidence>
<dbReference type="GO" id="GO:0009097">
    <property type="term" value="P:isoleucine biosynthetic process"/>
    <property type="evidence" value="ECO:0007669"/>
    <property type="project" value="UniProtKB-UniRule"/>
</dbReference>
<sequence>MKEATTIYKPSLKNIEAAAKRLNGIASVTPLIKNTQYSRQFGANVFFKREDLQEVRSYKIRGAYNKISSLTEPQKANEIVCASAGNHAQGVAISCKLLKIKGTIFMPSPTPNQKIEQVKMFGEAYIDVVLVGDTFDDAYHAAIEECNRLNKTFIHPFNDEKVIEGQATVGLEIIDQTKVHPIHYIFVPIGGGGLSAGLSSVFKILSPQTKIIGVEPKGAPSMLTSIKNNKNTELTAIENFVDGAAVKRVGDLNFAICKENLHDVVLVDEGKICQTILELYNKDAIVVEPAGALSVSALEQFSEEIKGKNVVCVISGSNNDITRTPEIKERALLYANLKHYFIIKFPQRAGALREFVVDILGPTDDITHFEYTKKVNRENDVAVVGLELKSPSDLEPLITKMKQHNFFGDYLNDKPDLFQFLV</sequence>
<evidence type="ECO:0000256" key="1">
    <source>
        <dbReference type="ARBA" id="ARBA00001274"/>
    </source>
</evidence>
<proteinExistence type="inferred from homology"/>
<keyword evidence="6 12" id="KW-0028">Amino-acid biosynthesis</keyword>
<keyword evidence="7 12" id="KW-0412">Isoleucine biosynthesis</keyword>
<evidence type="ECO:0000259" key="13">
    <source>
        <dbReference type="PROSITE" id="PS51672"/>
    </source>
</evidence>
<dbReference type="Pfam" id="PF00585">
    <property type="entry name" value="Thr_dehydrat_C"/>
    <property type="match status" value="1"/>
</dbReference>
<dbReference type="PROSITE" id="PS00165">
    <property type="entry name" value="DEHYDRATASE_SER_THR"/>
    <property type="match status" value="1"/>
</dbReference>
<evidence type="ECO:0000256" key="10">
    <source>
        <dbReference type="ARBA" id="ARBA00023304"/>
    </source>
</evidence>
<evidence type="ECO:0000256" key="8">
    <source>
        <dbReference type="ARBA" id="ARBA00022898"/>
    </source>
</evidence>
<dbReference type="GO" id="GO:0006567">
    <property type="term" value="P:L-threonine catabolic process"/>
    <property type="evidence" value="ECO:0007669"/>
    <property type="project" value="TreeGrafter"/>
</dbReference>
<dbReference type="Pfam" id="PF00291">
    <property type="entry name" value="PALP"/>
    <property type="match status" value="1"/>
</dbReference>
<dbReference type="PANTHER" id="PTHR48078">
    <property type="entry name" value="THREONINE DEHYDRATASE, MITOCHONDRIAL-RELATED"/>
    <property type="match status" value="1"/>
</dbReference>
<evidence type="ECO:0000256" key="2">
    <source>
        <dbReference type="ARBA" id="ARBA00001933"/>
    </source>
</evidence>
<dbReference type="EC" id="4.3.1.19" evidence="12"/>
<dbReference type="AlphaFoldDB" id="A0A6L6U970"/>
<evidence type="ECO:0000256" key="12">
    <source>
        <dbReference type="RuleBase" id="RU362012"/>
    </source>
</evidence>
<dbReference type="InterPro" id="IPR000634">
    <property type="entry name" value="Ser/Thr_deHydtase_PyrdxlP-BS"/>
</dbReference>
<keyword evidence="8 12" id="KW-0663">Pyridoxal phosphate</keyword>
<comment type="caution">
    <text evidence="14">The sequence shown here is derived from an EMBL/GenBank/DDBJ whole genome shotgun (WGS) entry which is preliminary data.</text>
</comment>
<dbReference type="Gene3D" id="3.40.50.1100">
    <property type="match status" value="2"/>
</dbReference>
<comment type="catalytic activity">
    <reaction evidence="1 12">
        <text>L-threonine = 2-oxobutanoate + NH4(+)</text>
        <dbReference type="Rhea" id="RHEA:22108"/>
        <dbReference type="ChEBI" id="CHEBI:16763"/>
        <dbReference type="ChEBI" id="CHEBI:28938"/>
        <dbReference type="ChEBI" id="CHEBI:57926"/>
        <dbReference type="EC" id="4.3.1.19"/>
    </reaction>
</comment>
<comment type="similarity">
    <text evidence="4 12">Belongs to the serine/threonine dehydratase family.</text>
</comment>
<dbReference type="RefSeq" id="WP_157363755.1">
    <property type="nucleotide sequence ID" value="NZ_WOWS01000003.1"/>
</dbReference>
<keyword evidence="9 12" id="KW-0456">Lyase</keyword>
<name>A0A6L6U970_9FLAO</name>
<evidence type="ECO:0000313" key="15">
    <source>
        <dbReference type="Proteomes" id="UP000478208"/>
    </source>
</evidence>
<dbReference type="Proteomes" id="UP000478208">
    <property type="component" value="Unassembled WGS sequence"/>
</dbReference>
<dbReference type="InterPro" id="IPR036052">
    <property type="entry name" value="TrpB-like_PALP_sf"/>
</dbReference>
<protein>
    <recommendedName>
        <fullName evidence="12">L-threonine dehydratase</fullName>
        <ecNumber evidence="12">4.3.1.19</ecNumber>
    </recommendedName>
    <alternativeName>
        <fullName evidence="12">Threonine deaminase</fullName>
    </alternativeName>
</protein>
<dbReference type="NCBIfam" id="NF006390">
    <property type="entry name" value="PRK08639.1"/>
    <property type="match status" value="1"/>
</dbReference>
<dbReference type="EMBL" id="WOWS01000003">
    <property type="protein sequence ID" value="MUU78823.1"/>
    <property type="molecule type" value="Genomic_DNA"/>
</dbReference>
<dbReference type="InterPro" id="IPR050147">
    <property type="entry name" value="Ser/Thr_Dehydratase"/>
</dbReference>
<dbReference type="UniPathway" id="UPA00047">
    <property type="reaction ID" value="UER00054"/>
</dbReference>
<dbReference type="GO" id="GO:0004794">
    <property type="term" value="F:threonine deaminase activity"/>
    <property type="evidence" value="ECO:0007669"/>
    <property type="project" value="UniProtKB-UniRule"/>
</dbReference>
<dbReference type="SUPFAM" id="SSF53686">
    <property type="entry name" value="Tryptophan synthase beta subunit-like PLP-dependent enzymes"/>
    <property type="match status" value="1"/>
</dbReference>
<evidence type="ECO:0000313" key="14">
    <source>
        <dbReference type="EMBL" id="MUU78823.1"/>
    </source>
</evidence>
<evidence type="ECO:0000256" key="6">
    <source>
        <dbReference type="ARBA" id="ARBA00022605"/>
    </source>
</evidence>
<evidence type="ECO:0000256" key="4">
    <source>
        <dbReference type="ARBA" id="ARBA00010869"/>
    </source>
</evidence>
<evidence type="ECO:0000256" key="5">
    <source>
        <dbReference type="ARBA" id="ARBA00011881"/>
    </source>
</evidence>
<dbReference type="InterPro" id="IPR001721">
    <property type="entry name" value="TD_ACT-like"/>
</dbReference>
<keyword evidence="10 12" id="KW-0100">Branched-chain amino acid biosynthesis</keyword>
<dbReference type="InterPro" id="IPR011820">
    <property type="entry name" value="IlvA"/>
</dbReference>
<evidence type="ECO:0000256" key="11">
    <source>
        <dbReference type="ARBA" id="ARBA00025527"/>
    </source>
</evidence>
<dbReference type="NCBIfam" id="TIGR02079">
    <property type="entry name" value="THD1"/>
    <property type="match status" value="1"/>
</dbReference>
<dbReference type="GO" id="GO:0003941">
    <property type="term" value="F:L-serine ammonia-lyase activity"/>
    <property type="evidence" value="ECO:0007669"/>
    <property type="project" value="TreeGrafter"/>
</dbReference>
<feature type="domain" description="ACT-like" evidence="13">
    <location>
        <begin position="339"/>
        <end position="413"/>
    </location>
</feature>
<dbReference type="PANTHER" id="PTHR48078:SF11">
    <property type="entry name" value="THREONINE DEHYDRATASE, MITOCHONDRIAL"/>
    <property type="match status" value="1"/>
</dbReference>
<dbReference type="GO" id="GO:0030170">
    <property type="term" value="F:pyridoxal phosphate binding"/>
    <property type="evidence" value="ECO:0007669"/>
    <property type="project" value="InterPro"/>
</dbReference>
<dbReference type="PROSITE" id="PS51672">
    <property type="entry name" value="ACT_LIKE"/>
    <property type="match status" value="1"/>
</dbReference>
<comment type="cofactor">
    <cofactor evidence="2 12">
        <name>pyridoxal 5'-phosphate</name>
        <dbReference type="ChEBI" id="CHEBI:597326"/>
    </cofactor>
</comment>
<reference evidence="14 15" key="1">
    <citation type="submission" date="2019-12" db="EMBL/GenBank/DDBJ databases">
        <authorList>
            <person name="Li J."/>
        </authorList>
    </citation>
    <scope>NUCLEOTIDE SEQUENCE [LARGE SCALE GENOMIC DNA]</scope>
    <source>
        <strain evidence="14 15">HL2-2</strain>
    </source>
</reference>
<comment type="subunit">
    <text evidence="5 12">Homotetramer.</text>
</comment>